<evidence type="ECO:0000259" key="9">
    <source>
        <dbReference type="PROSITE" id="PS51781"/>
    </source>
</evidence>
<gene>
    <name evidence="10" type="ORF">SAMN05421848_2926</name>
</gene>
<keyword evidence="3 8" id="KW-0732">Signal</keyword>
<accession>A0A1I1MD11</accession>
<sequence length="203" mass="22801">MKTIGKLCVGLLLGVGISTAHAEEARWVSDSLSTYVRSGPTDSYRIVGTVDAGQRVTLLESQGDYSRIRTEGGDTVWIPSDDLQAQESVQEKVPDLQARVQTLTQRLEGIDDEWNQRVADMKSSLQSSQSRVNELQTSNDDLNAQLTQAQSKMREYQARLDTEREDLLMRYFVYGGSVAGGGLILGLLVPHLPRRRKKRDRWF</sequence>
<evidence type="ECO:0000256" key="8">
    <source>
        <dbReference type="SAM" id="SignalP"/>
    </source>
</evidence>
<dbReference type="Gene3D" id="1.20.1170.10">
    <property type="match status" value="1"/>
</dbReference>
<comment type="subcellular location">
    <subcellularLocation>
        <location evidence="1">Membrane</location>
        <topology evidence="1">Single-pass membrane protein</topology>
    </subcellularLocation>
</comment>
<dbReference type="PIRSF" id="PIRSF006158">
    <property type="entry name" value="UCP006158_SH3"/>
    <property type="match status" value="1"/>
</dbReference>
<evidence type="ECO:0000256" key="7">
    <source>
        <dbReference type="SAM" id="Phobius"/>
    </source>
</evidence>
<evidence type="ECO:0000256" key="5">
    <source>
        <dbReference type="ARBA" id="ARBA00023136"/>
    </source>
</evidence>
<evidence type="ECO:0000313" key="10">
    <source>
        <dbReference type="EMBL" id="SFC83065.1"/>
    </source>
</evidence>
<evidence type="ECO:0000256" key="1">
    <source>
        <dbReference type="ARBA" id="ARBA00004167"/>
    </source>
</evidence>
<dbReference type="OrthoDB" id="9790951at2"/>
<keyword evidence="11" id="KW-1185">Reference proteome</keyword>
<name>A0A1I1MD11_9GAMM</name>
<protein>
    <submittedName>
        <fullName evidence="10">SH3 domain protein</fullName>
    </submittedName>
</protein>
<dbReference type="SMART" id="SM00287">
    <property type="entry name" value="SH3b"/>
    <property type="match status" value="1"/>
</dbReference>
<feature type="coiled-coil region" evidence="6">
    <location>
        <begin position="93"/>
        <end position="166"/>
    </location>
</feature>
<dbReference type="InterPro" id="IPR016476">
    <property type="entry name" value="SH3_dom_pro"/>
</dbReference>
<dbReference type="Proteomes" id="UP000199046">
    <property type="component" value="Unassembled WGS sequence"/>
</dbReference>
<evidence type="ECO:0000256" key="3">
    <source>
        <dbReference type="ARBA" id="ARBA00022729"/>
    </source>
</evidence>
<evidence type="ECO:0000256" key="6">
    <source>
        <dbReference type="SAM" id="Coils"/>
    </source>
</evidence>
<keyword evidence="4 7" id="KW-1133">Transmembrane helix</keyword>
<dbReference type="Pfam" id="PF08239">
    <property type="entry name" value="SH3_3"/>
    <property type="match status" value="1"/>
</dbReference>
<dbReference type="Gene3D" id="2.30.30.40">
    <property type="entry name" value="SH3 Domains"/>
    <property type="match status" value="1"/>
</dbReference>
<feature type="chain" id="PRO_5011583321" evidence="8">
    <location>
        <begin position="23"/>
        <end position="203"/>
    </location>
</feature>
<dbReference type="NCBIfam" id="TIGR04211">
    <property type="entry name" value="SH3_and_anchor"/>
    <property type="match status" value="1"/>
</dbReference>
<dbReference type="EMBL" id="FOLY01000006">
    <property type="protein sequence ID" value="SFC83065.1"/>
    <property type="molecule type" value="Genomic_DNA"/>
</dbReference>
<evidence type="ECO:0000256" key="4">
    <source>
        <dbReference type="ARBA" id="ARBA00022989"/>
    </source>
</evidence>
<dbReference type="STRING" id="402385.SAMN05421848_2926"/>
<feature type="domain" description="SH3b" evidence="9">
    <location>
        <begin position="23"/>
        <end position="87"/>
    </location>
</feature>
<keyword evidence="5 7" id="KW-0472">Membrane</keyword>
<dbReference type="PROSITE" id="PS51781">
    <property type="entry name" value="SH3B"/>
    <property type="match status" value="1"/>
</dbReference>
<reference evidence="11" key="1">
    <citation type="submission" date="2016-10" db="EMBL/GenBank/DDBJ databases">
        <authorList>
            <person name="Varghese N."/>
            <person name="Submissions S."/>
        </authorList>
    </citation>
    <scope>NUCLEOTIDE SEQUENCE [LARGE SCALE GENOMIC DNA]</scope>
    <source>
        <strain evidence="11">DSM 23439</strain>
    </source>
</reference>
<feature type="signal peptide" evidence="8">
    <location>
        <begin position="1"/>
        <end position="22"/>
    </location>
</feature>
<keyword evidence="6" id="KW-0175">Coiled coil</keyword>
<dbReference type="AlphaFoldDB" id="A0A1I1MD11"/>
<feature type="transmembrane region" description="Helical" evidence="7">
    <location>
        <begin position="171"/>
        <end position="192"/>
    </location>
</feature>
<evidence type="ECO:0000256" key="2">
    <source>
        <dbReference type="ARBA" id="ARBA00022692"/>
    </source>
</evidence>
<evidence type="ECO:0000313" key="11">
    <source>
        <dbReference type="Proteomes" id="UP000199046"/>
    </source>
</evidence>
<dbReference type="InterPro" id="IPR003646">
    <property type="entry name" value="SH3-like_bac-type"/>
</dbReference>
<organism evidence="10 11">
    <name type="scientific">Kushneria avicenniae</name>
    <dbReference type="NCBI Taxonomy" id="402385"/>
    <lineage>
        <taxon>Bacteria</taxon>
        <taxon>Pseudomonadati</taxon>
        <taxon>Pseudomonadota</taxon>
        <taxon>Gammaproteobacteria</taxon>
        <taxon>Oceanospirillales</taxon>
        <taxon>Halomonadaceae</taxon>
        <taxon>Kushneria</taxon>
    </lineage>
</organism>
<dbReference type="GO" id="GO:0016020">
    <property type="term" value="C:membrane"/>
    <property type="evidence" value="ECO:0007669"/>
    <property type="project" value="UniProtKB-SubCell"/>
</dbReference>
<proteinExistence type="predicted"/>
<keyword evidence="2 7" id="KW-0812">Transmembrane</keyword>
<dbReference type="RefSeq" id="WP_090135465.1">
    <property type="nucleotide sequence ID" value="NZ_FOLY01000006.1"/>
</dbReference>